<name>A0A8E6B5R2_9BACT</name>
<organism evidence="1 2">
    <name type="scientific">Telmatocola sphagniphila</name>
    <dbReference type="NCBI Taxonomy" id="1123043"/>
    <lineage>
        <taxon>Bacteria</taxon>
        <taxon>Pseudomonadati</taxon>
        <taxon>Planctomycetota</taxon>
        <taxon>Planctomycetia</taxon>
        <taxon>Gemmatales</taxon>
        <taxon>Gemmataceae</taxon>
    </lineage>
</organism>
<dbReference type="KEGG" id="tsph:KIH39_19440"/>
<accession>A0A8E6B5R2</accession>
<proteinExistence type="predicted"/>
<dbReference type="AlphaFoldDB" id="A0A8E6B5R2"/>
<evidence type="ECO:0000313" key="2">
    <source>
        <dbReference type="Proteomes" id="UP000676194"/>
    </source>
</evidence>
<dbReference type="RefSeq" id="WP_213494890.1">
    <property type="nucleotide sequence ID" value="NZ_CP074694.1"/>
</dbReference>
<evidence type="ECO:0000313" key="1">
    <source>
        <dbReference type="EMBL" id="QVL31008.1"/>
    </source>
</evidence>
<sequence length="272" mass="31229">MITETLFFNRQQNTGWHRAFLSEFLQAHEMRILSRIESTISEEIFEESYLVGLLEEATIIKPLRLNFDDIERENPRLEAFLASPNSTGFNFYPGHLPAPQRYVVRCKIKYEGTADLLLLSPRNGTSVLPVGRIDGNKILFDLPLPVDMSKKKQFEHDLNQRKEAFRKYSEFANEDLFISQRGLSQRIKVCYESKFTELHAVYGLINSPGLKLSEVRQPSQPNGSQPFTKNAFEPQPSQVIVNNITVIYNTIEKFFKIDQTNNTSGGDVNNAY</sequence>
<reference evidence="1" key="1">
    <citation type="submission" date="2021-05" db="EMBL/GenBank/DDBJ databases">
        <title>Complete genome sequence of the cellulolytic planctomycete Telmatocola sphagniphila SP2T and characterization of the first cellulase from planctomycetes.</title>
        <authorList>
            <person name="Rakitin A.L."/>
            <person name="Beletsky A.V."/>
            <person name="Naumoff D.G."/>
            <person name="Kulichevskaya I.S."/>
            <person name="Mardanov A.V."/>
            <person name="Ravin N.V."/>
            <person name="Dedysh S.N."/>
        </authorList>
    </citation>
    <scope>NUCLEOTIDE SEQUENCE</scope>
    <source>
        <strain evidence="1">SP2T</strain>
    </source>
</reference>
<protein>
    <submittedName>
        <fullName evidence="1">Uncharacterized protein</fullName>
    </submittedName>
</protein>
<dbReference type="Proteomes" id="UP000676194">
    <property type="component" value="Chromosome"/>
</dbReference>
<dbReference type="EMBL" id="CP074694">
    <property type="protein sequence ID" value="QVL31008.1"/>
    <property type="molecule type" value="Genomic_DNA"/>
</dbReference>
<keyword evidence="2" id="KW-1185">Reference proteome</keyword>
<gene>
    <name evidence="1" type="ORF">KIH39_19440</name>
</gene>